<accession>A0A2M8KIF6</accession>
<feature type="transmembrane region" description="Helical" evidence="5">
    <location>
        <begin position="343"/>
        <end position="371"/>
    </location>
</feature>
<reference evidence="8" key="1">
    <citation type="submission" date="2017-09" db="EMBL/GenBank/DDBJ databases">
        <title>Depth-based differentiation of microbial function through sediment-hosted aquifers and enrichment of novel symbionts in the deep terrestrial subsurface.</title>
        <authorList>
            <person name="Probst A.J."/>
            <person name="Ladd B."/>
            <person name="Jarett J.K."/>
            <person name="Geller-Mcgrath D.E."/>
            <person name="Sieber C.M.K."/>
            <person name="Emerson J.B."/>
            <person name="Anantharaman K."/>
            <person name="Thomas B.C."/>
            <person name="Malmstrom R."/>
            <person name="Stieglmeier M."/>
            <person name="Klingl A."/>
            <person name="Woyke T."/>
            <person name="Ryan C.M."/>
            <person name="Banfield J.F."/>
        </authorList>
    </citation>
    <scope>NUCLEOTIDE SEQUENCE [LARGE SCALE GENOMIC DNA]</scope>
</reference>
<feature type="transmembrane region" description="Helical" evidence="5">
    <location>
        <begin position="203"/>
        <end position="219"/>
    </location>
</feature>
<evidence type="ECO:0000256" key="4">
    <source>
        <dbReference type="ARBA" id="ARBA00023136"/>
    </source>
</evidence>
<feature type="transmembrane region" description="Helical" evidence="5">
    <location>
        <begin position="105"/>
        <end position="121"/>
    </location>
</feature>
<feature type="non-terminal residue" evidence="7">
    <location>
        <position position="734"/>
    </location>
</feature>
<feature type="transmembrane region" description="Helical" evidence="5">
    <location>
        <begin position="251"/>
        <end position="270"/>
    </location>
</feature>
<evidence type="ECO:0000313" key="8">
    <source>
        <dbReference type="Proteomes" id="UP000231086"/>
    </source>
</evidence>
<dbReference type="GO" id="GO:0016020">
    <property type="term" value="C:membrane"/>
    <property type="evidence" value="ECO:0007669"/>
    <property type="project" value="UniProtKB-SubCell"/>
</dbReference>
<proteinExistence type="predicted"/>
<name>A0A2M8KIF6_9BACT</name>
<feature type="domain" description="O-antigen ligase-related" evidence="6">
    <location>
        <begin position="209"/>
        <end position="360"/>
    </location>
</feature>
<comment type="subcellular location">
    <subcellularLocation>
        <location evidence="1">Membrane</location>
        <topology evidence="1">Multi-pass membrane protein</topology>
    </subcellularLocation>
</comment>
<evidence type="ECO:0000313" key="7">
    <source>
        <dbReference type="EMBL" id="PJE59702.1"/>
    </source>
</evidence>
<dbReference type="PANTHER" id="PTHR37422:SF13">
    <property type="entry name" value="LIPOPOLYSACCHARIDE BIOSYNTHESIS PROTEIN PA4999-RELATED"/>
    <property type="match status" value="1"/>
</dbReference>
<dbReference type="Proteomes" id="UP000231086">
    <property type="component" value="Unassembled WGS sequence"/>
</dbReference>
<keyword evidence="3 5" id="KW-1133">Transmembrane helix</keyword>
<feature type="transmembrane region" description="Helical" evidence="5">
    <location>
        <begin position="225"/>
        <end position="242"/>
    </location>
</feature>
<evidence type="ECO:0000256" key="1">
    <source>
        <dbReference type="ARBA" id="ARBA00004141"/>
    </source>
</evidence>
<keyword evidence="4 5" id="KW-0472">Membrane</keyword>
<dbReference type="InterPro" id="IPR051533">
    <property type="entry name" value="WaaL-like"/>
</dbReference>
<gene>
    <name evidence="7" type="ORF">COU85_02270</name>
</gene>
<protein>
    <recommendedName>
        <fullName evidence="6">O-antigen ligase-related domain-containing protein</fullName>
    </recommendedName>
</protein>
<feature type="transmembrane region" description="Helical" evidence="5">
    <location>
        <begin position="71"/>
        <end position="93"/>
    </location>
</feature>
<keyword evidence="2 5" id="KW-0812">Transmembrane</keyword>
<dbReference type="Pfam" id="PF04932">
    <property type="entry name" value="Wzy_C"/>
    <property type="match status" value="1"/>
</dbReference>
<feature type="transmembrane region" description="Helical" evidence="5">
    <location>
        <begin position="378"/>
        <end position="394"/>
    </location>
</feature>
<dbReference type="Gene3D" id="1.25.40.10">
    <property type="entry name" value="Tetratricopeptide repeat domain"/>
    <property type="match status" value="1"/>
</dbReference>
<feature type="transmembrane region" description="Helical" evidence="5">
    <location>
        <begin position="7"/>
        <end position="27"/>
    </location>
</feature>
<comment type="caution">
    <text evidence="7">The sequence shown here is derived from an EMBL/GenBank/DDBJ whole genome shotgun (WGS) entry which is preliminary data.</text>
</comment>
<feature type="transmembrane region" description="Helical" evidence="5">
    <location>
        <begin position="400"/>
        <end position="423"/>
    </location>
</feature>
<feature type="transmembrane region" description="Helical" evidence="5">
    <location>
        <begin position="133"/>
        <end position="155"/>
    </location>
</feature>
<evidence type="ECO:0000259" key="6">
    <source>
        <dbReference type="Pfam" id="PF04932"/>
    </source>
</evidence>
<evidence type="ECO:0000256" key="3">
    <source>
        <dbReference type="ARBA" id="ARBA00022989"/>
    </source>
</evidence>
<feature type="transmembrane region" description="Helical" evidence="5">
    <location>
        <begin position="443"/>
        <end position="462"/>
    </location>
</feature>
<dbReference type="PANTHER" id="PTHR37422">
    <property type="entry name" value="TEICHURONIC ACID BIOSYNTHESIS PROTEIN TUAE"/>
    <property type="match status" value="1"/>
</dbReference>
<dbReference type="EMBL" id="PFEA01000042">
    <property type="protein sequence ID" value="PJE59702.1"/>
    <property type="molecule type" value="Genomic_DNA"/>
</dbReference>
<feature type="transmembrane region" description="Helical" evidence="5">
    <location>
        <begin position="175"/>
        <end position="194"/>
    </location>
</feature>
<dbReference type="InterPro" id="IPR007016">
    <property type="entry name" value="O-antigen_ligase-rel_domated"/>
</dbReference>
<sequence length="734" mass="82718">MKKFKKISLYIFFGLMALSLLTPFWAFRDLLFPYITSKAFFFRIAVELAFPFYLFLAFIDKNLRPKLKNPLNLTVLVFLAINIITAFTGVNFFRSIWGNFERMGGVYYLLHLVLFYFYIQLLGQAGSWYLKRFLQSFIAVASLVALNGIVGWLGGPVLVLDPSLPVRVSSTFGNPIFFASYLMLPLFLAAYFAVQEASLGKRIVYGIAAMVQMVGVYSSGTRGAAVGLLVGLFLGLIIYIALTKKPKLRRWSLSAIAILVIAAGLLYSNYDKLAPGSTLSRLVNLRDRNTEARLIQWKIAYEGFKDSPLVGVGPENYYVIFDSHYEPALYEYDASWFDKPHNFILEVLVTNGIFGFLVYFAMFGLAFFAFWRAFKFELLGLLEMCLLAAGLIAYQVQNLFVFDTVSAGVAFYAFMGLAAYMWVESKVGEGETEVSFVKATSPVFPLSIFAVFAAVALYLVYITNIASLEASKRINFGFAYTDHDPKVAAQYFEDAFKLPFNIDLRESVGRYSDFANALAVNGPSQGLEEQFVRSQLETATGKLREIAEQVKNDPLLWSRLATNEMNMALLFTQDFSQASTTIEQTISLAPKRTELLQLRLQLYGNNQNWSSALETAREITNLNSYNSRLQWQLAMVEYLSGNMEAAVAEGDRGVEMGYNFNSLQEFAWYIQYYQEKQDYPRVAKLLERAIELEPKETGLYAELALTYAEIGDVEKAILLAKQVSASDPSFSAQM</sequence>
<dbReference type="InterPro" id="IPR011990">
    <property type="entry name" value="TPR-like_helical_dom_sf"/>
</dbReference>
<dbReference type="SUPFAM" id="SSF48452">
    <property type="entry name" value="TPR-like"/>
    <property type="match status" value="1"/>
</dbReference>
<evidence type="ECO:0000256" key="5">
    <source>
        <dbReference type="SAM" id="Phobius"/>
    </source>
</evidence>
<feature type="transmembrane region" description="Helical" evidence="5">
    <location>
        <begin position="39"/>
        <end position="59"/>
    </location>
</feature>
<dbReference type="AlphaFoldDB" id="A0A2M8KIF6"/>
<organism evidence="7 8">
    <name type="scientific">Candidatus Portnoybacteria bacterium CG10_big_fil_rev_8_21_14_0_10_44_7</name>
    <dbReference type="NCBI Taxonomy" id="1974816"/>
    <lineage>
        <taxon>Bacteria</taxon>
        <taxon>Candidatus Portnoyibacteriota</taxon>
    </lineage>
</organism>
<evidence type="ECO:0000256" key="2">
    <source>
        <dbReference type="ARBA" id="ARBA00022692"/>
    </source>
</evidence>